<accession>A0A8J9YCD2</accession>
<reference evidence="1" key="1">
    <citation type="submission" date="2021-12" db="EMBL/GenBank/DDBJ databases">
        <authorList>
            <person name="Martin H S."/>
        </authorList>
    </citation>
    <scope>NUCLEOTIDE SEQUENCE</scope>
</reference>
<feature type="non-terminal residue" evidence="1">
    <location>
        <position position="77"/>
    </location>
</feature>
<dbReference type="AlphaFoldDB" id="A0A8J9YCD2"/>
<evidence type="ECO:0000313" key="2">
    <source>
        <dbReference type="Proteomes" id="UP000838878"/>
    </source>
</evidence>
<gene>
    <name evidence="1" type="ORF">BINO364_LOCUS12584</name>
</gene>
<name>A0A8J9YCD2_9NEOP</name>
<keyword evidence="2" id="KW-1185">Reference proteome</keyword>
<protein>
    <submittedName>
        <fullName evidence="1">Uncharacterized protein</fullName>
    </submittedName>
</protein>
<dbReference type="Proteomes" id="UP000838878">
    <property type="component" value="Chromosome 6"/>
</dbReference>
<sequence length="77" mass="8525">MLPICINYARLALLSPPGVGHNTGTRSLRAPATPRTTNALLKCRKRRLGPPETLRLCAPYTVHYRAVTNCEHSGRLM</sequence>
<dbReference type="EMBL" id="OV170226">
    <property type="protein sequence ID" value="CAH0727209.1"/>
    <property type="molecule type" value="Genomic_DNA"/>
</dbReference>
<evidence type="ECO:0000313" key="1">
    <source>
        <dbReference type="EMBL" id="CAH0727209.1"/>
    </source>
</evidence>
<organism evidence="1 2">
    <name type="scientific">Brenthis ino</name>
    <name type="common">lesser marbled fritillary</name>
    <dbReference type="NCBI Taxonomy" id="405034"/>
    <lineage>
        <taxon>Eukaryota</taxon>
        <taxon>Metazoa</taxon>
        <taxon>Ecdysozoa</taxon>
        <taxon>Arthropoda</taxon>
        <taxon>Hexapoda</taxon>
        <taxon>Insecta</taxon>
        <taxon>Pterygota</taxon>
        <taxon>Neoptera</taxon>
        <taxon>Endopterygota</taxon>
        <taxon>Lepidoptera</taxon>
        <taxon>Glossata</taxon>
        <taxon>Ditrysia</taxon>
        <taxon>Papilionoidea</taxon>
        <taxon>Nymphalidae</taxon>
        <taxon>Heliconiinae</taxon>
        <taxon>Argynnini</taxon>
        <taxon>Brenthis</taxon>
    </lineage>
</organism>
<proteinExistence type="predicted"/>